<dbReference type="CDD" id="cd04242">
    <property type="entry name" value="AAK_G5K_ProB"/>
    <property type="match status" value="1"/>
</dbReference>
<name>A0AAW1QEL4_9CHLO</name>
<evidence type="ECO:0000256" key="7">
    <source>
        <dbReference type="ARBA" id="ARBA00022840"/>
    </source>
</evidence>
<dbReference type="PANTHER" id="PTHR43654:SF3">
    <property type="entry name" value="GLUTAMATE 5-KINASE"/>
    <property type="match status" value="1"/>
</dbReference>
<dbReference type="InterPro" id="IPR005715">
    <property type="entry name" value="Glu_5kinase/COase_Synthase"/>
</dbReference>
<organism evidence="10 11">
    <name type="scientific">[Myrmecia] bisecta</name>
    <dbReference type="NCBI Taxonomy" id="41462"/>
    <lineage>
        <taxon>Eukaryota</taxon>
        <taxon>Viridiplantae</taxon>
        <taxon>Chlorophyta</taxon>
        <taxon>core chlorophytes</taxon>
        <taxon>Trebouxiophyceae</taxon>
        <taxon>Trebouxiales</taxon>
        <taxon>Trebouxiaceae</taxon>
        <taxon>Myrmecia</taxon>
    </lineage>
</organism>
<dbReference type="GO" id="GO:0005524">
    <property type="term" value="F:ATP binding"/>
    <property type="evidence" value="ECO:0007669"/>
    <property type="project" value="UniProtKB-KW"/>
</dbReference>
<keyword evidence="2" id="KW-0028">Amino-acid biosynthesis</keyword>
<feature type="region of interest" description="Disordered" evidence="8">
    <location>
        <begin position="396"/>
        <end position="418"/>
    </location>
</feature>
<dbReference type="InterPro" id="IPR041739">
    <property type="entry name" value="G5K_ProB"/>
</dbReference>
<dbReference type="GO" id="GO:0009084">
    <property type="term" value="P:glutamine family amino acid biosynthetic process"/>
    <property type="evidence" value="ECO:0007669"/>
    <property type="project" value="UniProtKB-ARBA"/>
</dbReference>
<evidence type="ECO:0000313" key="11">
    <source>
        <dbReference type="Proteomes" id="UP001489004"/>
    </source>
</evidence>
<proteinExistence type="inferred from homology"/>
<dbReference type="Gene3D" id="3.40.1160.10">
    <property type="entry name" value="Acetylglutamate kinase-like"/>
    <property type="match status" value="2"/>
</dbReference>
<evidence type="ECO:0000313" key="10">
    <source>
        <dbReference type="EMBL" id="KAK9819850.1"/>
    </source>
</evidence>
<gene>
    <name evidence="10" type="ORF">WJX72_003212</name>
</gene>
<evidence type="ECO:0000256" key="1">
    <source>
        <dbReference type="ARBA" id="ARBA00022490"/>
    </source>
</evidence>
<dbReference type="CDD" id="cd21157">
    <property type="entry name" value="PUA_G5K"/>
    <property type="match status" value="1"/>
</dbReference>
<keyword evidence="4" id="KW-0808">Transferase</keyword>
<dbReference type="InterPro" id="IPR001057">
    <property type="entry name" value="Glu/AcGlu_kinase"/>
</dbReference>
<keyword evidence="5" id="KW-0547">Nucleotide-binding</keyword>
<feature type="compositionally biased region" description="Polar residues" evidence="8">
    <location>
        <begin position="396"/>
        <end position="416"/>
    </location>
</feature>
<evidence type="ECO:0000256" key="5">
    <source>
        <dbReference type="ARBA" id="ARBA00022741"/>
    </source>
</evidence>
<dbReference type="NCBIfam" id="TIGR01027">
    <property type="entry name" value="proB"/>
    <property type="match status" value="1"/>
</dbReference>
<evidence type="ECO:0000259" key="9">
    <source>
        <dbReference type="SMART" id="SM00359"/>
    </source>
</evidence>
<dbReference type="PANTHER" id="PTHR43654">
    <property type="entry name" value="GLUTAMATE 5-KINASE"/>
    <property type="match status" value="1"/>
</dbReference>
<dbReference type="GO" id="GO:0004349">
    <property type="term" value="F:glutamate 5-kinase activity"/>
    <property type="evidence" value="ECO:0007669"/>
    <property type="project" value="InterPro"/>
</dbReference>
<dbReference type="Pfam" id="PF00696">
    <property type="entry name" value="AA_kinase"/>
    <property type="match status" value="1"/>
</dbReference>
<keyword evidence="11" id="KW-1185">Reference proteome</keyword>
<dbReference type="SMART" id="SM00359">
    <property type="entry name" value="PUA"/>
    <property type="match status" value="1"/>
</dbReference>
<keyword evidence="6" id="KW-0418">Kinase</keyword>
<dbReference type="GO" id="GO:0003723">
    <property type="term" value="F:RNA binding"/>
    <property type="evidence" value="ECO:0007669"/>
    <property type="project" value="InterPro"/>
</dbReference>
<dbReference type="Pfam" id="PF01472">
    <property type="entry name" value="PUA"/>
    <property type="match status" value="1"/>
</dbReference>
<dbReference type="FunFam" id="3.40.1160.10:FF:000018">
    <property type="entry name" value="Glutamate 5-kinase"/>
    <property type="match status" value="1"/>
</dbReference>
<dbReference type="Gene3D" id="2.30.130.10">
    <property type="entry name" value="PUA domain"/>
    <property type="match status" value="1"/>
</dbReference>
<keyword evidence="3" id="KW-0641">Proline biosynthesis</keyword>
<sequence>MTAKASTSLIVVIKVGTSSLVRAEQNSLNLGNLARICETVRDLHAAGHRVVLVSSGAVGVGCQRLGLTTRPTGLAQKQALAAVGQVHLMRYYDYFLAALNLHCAQVLLTLDNLANRTQYLNARNTFLELFNQGSIIPIVNENDTVAVDQLRFGDNDTLSAQVATLVQADWLFLLTDVDSLYTANPSSDPNAQPIHEVPDISQLQVDTGSAGSQWGTGGMATKLTAARIATAAGCRMVICSASHPENIVSILGGKRVGTVFWPHPNSLRGRKRWILSVPVKGQLWMDDGAVRAVKERKKSLFSAGIVHVGGDFSSQDAVQLCTAQGVEFGRGLCNYSYEEVDKMKGKSSKDTAEQLGYLGPDEVVNRDNICLLAIPGGQDLDSSGYDVADRLAVLQQRNSSRNHTDATASSSKQTGAGMTVEERLQLLRNRDSLDSAGALPGDWRHEVLTAIDAERTMAVAAQQANGTAVQLTEDVTDEGWLPS</sequence>
<evidence type="ECO:0000256" key="6">
    <source>
        <dbReference type="ARBA" id="ARBA00022777"/>
    </source>
</evidence>
<accession>A0AAW1QEL4</accession>
<dbReference type="AlphaFoldDB" id="A0AAW1QEL4"/>
<dbReference type="InterPro" id="IPR036393">
    <property type="entry name" value="AceGlu_kinase-like_sf"/>
</dbReference>
<dbReference type="PROSITE" id="PS50890">
    <property type="entry name" value="PUA"/>
    <property type="match status" value="1"/>
</dbReference>
<dbReference type="SUPFAM" id="SSF53633">
    <property type="entry name" value="Carbamate kinase-like"/>
    <property type="match status" value="1"/>
</dbReference>
<dbReference type="EMBL" id="JALJOR010000003">
    <property type="protein sequence ID" value="KAK9819850.1"/>
    <property type="molecule type" value="Genomic_DNA"/>
</dbReference>
<dbReference type="InterPro" id="IPR001048">
    <property type="entry name" value="Asp/Glu/Uridylate_kinase"/>
</dbReference>
<dbReference type="InterPro" id="IPR019797">
    <property type="entry name" value="Glutamate_5-kinase_CS"/>
</dbReference>
<dbReference type="PRINTS" id="PR00474">
    <property type="entry name" value="GLU5KINASE"/>
</dbReference>
<protein>
    <recommendedName>
        <fullName evidence="9">PUA domain-containing protein</fullName>
    </recommendedName>
</protein>
<evidence type="ECO:0000256" key="3">
    <source>
        <dbReference type="ARBA" id="ARBA00022650"/>
    </source>
</evidence>
<keyword evidence="7" id="KW-0067">ATP-binding</keyword>
<reference evidence="10 11" key="1">
    <citation type="journal article" date="2024" name="Nat. Commun.">
        <title>Phylogenomics reveals the evolutionary origins of lichenization in chlorophyte algae.</title>
        <authorList>
            <person name="Puginier C."/>
            <person name="Libourel C."/>
            <person name="Otte J."/>
            <person name="Skaloud P."/>
            <person name="Haon M."/>
            <person name="Grisel S."/>
            <person name="Petersen M."/>
            <person name="Berrin J.G."/>
            <person name="Delaux P.M."/>
            <person name="Dal Grande F."/>
            <person name="Keller J."/>
        </authorList>
    </citation>
    <scope>NUCLEOTIDE SEQUENCE [LARGE SCALE GENOMIC DNA]</scope>
    <source>
        <strain evidence="10 11">SAG 2043</strain>
    </source>
</reference>
<dbReference type="SUPFAM" id="SSF88697">
    <property type="entry name" value="PUA domain-like"/>
    <property type="match status" value="1"/>
</dbReference>
<dbReference type="InterPro" id="IPR015947">
    <property type="entry name" value="PUA-like_sf"/>
</dbReference>
<dbReference type="GO" id="GO:0005829">
    <property type="term" value="C:cytosol"/>
    <property type="evidence" value="ECO:0007669"/>
    <property type="project" value="TreeGrafter"/>
</dbReference>
<dbReference type="InterPro" id="IPR036974">
    <property type="entry name" value="PUA_sf"/>
</dbReference>
<keyword evidence="1" id="KW-0963">Cytoplasm</keyword>
<evidence type="ECO:0000256" key="8">
    <source>
        <dbReference type="SAM" id="MobiDB-lite"/>
    </source>
</evidence>
<dbReference type="InterPro" id="IPR002478">
    <property type="entry name" value="PUA"/>
</dbReference>
<dbReference type="HAMAP" id="MF_00456">
    <property type="entry name" value="ProB"/>
    <property type="match status" value="1"/>
</dbReference>
<comment type="caution">
    <text evidence="10">The sequence shown here is derived from an EMBL/GenBank/DDBJ whole genome shotgun (WGS) entry which is preliminary data.</text>
</comment>
<evidence type="ECO:0000256" key="4">
    <source>
        <dbReference type="ARBA" id="ARBA00022679"/>
    </source>
</evidence>
<feature type="domain" description="PUA" evidence="9">
    <location>
        <begin position="281"/>
        <end position="364"/>
    </location>
</feature>
<dbReference type="Proteomes" id="UP001489004">
    <property type="component" value="Unassembled WGS sequence"/>
</dbReference>
<evidence type="ECO:0000256" key="2">
    <source>
        <dbReference type="ARBA" id="ARBA00022605"/>
    </source>
</evidence>
<dbReference type="PROSITE" id="PS00902">
    <property type="entry name" value="GLUTAMATE_5_KINASE"/>
    <property type="match status" value="1"/>
</dbReference>